<reference evidence="1 2" key="1">
    <citation type="submission" date="2015-01" db="EMBL/GenBank/DDBJ databases">
        <title>Evolution of Trichinella species and genotypes.</title>
        <authorList>
            <person name="Korhonen P.K."/>
            <person name="Edoardo P."/>
            <person name="Giuseppe L.R."/>
            <person name="Gasser R.B."/>
        </authorList>
    </citation>
    <scope>NUCLEOTIDE SEQUENCE [LARGE SCALE GENOMIC DNA]</scope>
    <source>
        <strain evidence="1">ISS176</strain>
    </source>
</reference>
<dbReference type="EMBL" id="JYDV01004796">
    <property type="protein sequence ID" value="KRY95088.1"/>
    <property type="molecule type" value="Genomic_DNA"/>
</dbReference>
<evidence type="ECO:0000313" key="1">
    <source>
        <dbReference type="EMBL" id="KRY95088.1"/>
    </source>
</evidence>
<dbReference type="Proteomes" id="UP000054826">
    <property type="component" value="Unassembled WGS sequence"/>
</dbReference>
<organism evidence="1 2">
    <name type="scientific">Trichinella pseudospiralis</name>
    <name type="common">Parasitic roundworm</name>
    <dbReference type="NCBI Taxonomy" id="6337"/>
    <lineage>
        <taxon>Eukaryota</taxon>
        <taxon>Metazoa</taxon>
        <taxon>Ecdysozoa</taxon>
        <taxon>Nematoda</taxon>
        <taxon>Enoplea</taxon>
        <taxon>Dorylaimia</taxon>
        <taxon>Trichinellida</taxon>
        <taxon>Trichinellidae</taxon>
        <taxon>Trichinella</taxon>
    </lineage>
</organism>
<sequence>LTFAEQKHRHIVCEFRFNLIILENPYLDISQLIKTLIEAQLLFKSVFHFGEKYM</sequence>
<name>A0A0V1GA12_TRIPS</name>
<evidence type="ECO:0000313" key="2">
    <source>
        <dbReference type="Proteomes" id="UP000054826"/>
    </source>
</evidence>
<dbReference type="AlphaFoldDB" id="A0A0V1GA12"/>
<feature type="non-terminal residue" evidence="1">
    <location>
        <position position="1"/>
    </location>
</feature>
<feature type="non-terminal residue" evidence="1">
    <location>
        <position position="54"/>
    </location>
</feature>
<gene>
    <name evidence="1" type="ORF">T4C_2770</name>
</gene>
<accession>A0A0V1GA12</accession>
<protein>
    <submittedName>
        <fullName evidence="1">Uncharacterized protein</fullName>
    </submittedName>
</protein>
<proteinExistence type="predicted"/>
<comment type="caution">
    <text evidence="1">The sequence shown here is derived from an EMBL/GenBank/DDBJ whole genome shotgun (WGS) entry which is preliminary data.</text>
</comment>